<reference evidence="2" key="1">
    <citation type="submission" date="2022-10" db="EMBL/GenBank/DDBJ databases">
        <authorList>
            <person name="Chen Y."/>
            <person name="Dougan E. K."/>
            <person name="Chan C."/>
            <person name="Rhodes N."/>
            <person name="Thang M."/>
        </authorList>
    </citation>
    <scope>NUCLEOTIDE SEQUENCE</scope>
</reference>
<dbReference type="EMBL" id="CAMXCT010003256">
    <property type="protein sequence ID" value="CAI4003370.1"/>
    <property type="molecule type" value="Genomic_DNA"/>
</dbReference>
<name>A0A9P1GA77_9DINO</name>
<dbReference type="Proteomes" id="UP001152797">
    <property type="component" value="Unassembled WGS sequence"/>
</dbReference>
<evidence type="ECO:0000313" key="3">
    <source>
        <dbReference type="EMBL" id="CAL4790682.1"/>
    </source>
</evidence>
<feature type="chain" id="PRO_5043272598" evidence="1">
    <location>
        <begin position="18"/>
        <end position="957"/>
    </location>
</feature>
<gene>
    <name evidence="2" type="ORF">C1SCF055_LOCUS29242</name>
</gene>
<evidence type="ECO:0000256" key="1">
    <source>
        <dbReference type="SAM" id="SignalP"/>
    </source>
</evidence>
<protein>
    <submittedName>
        <fullName evidence="3">Outer membrane protein PmpB</fullName>
    </submittedName>
</protein>
<sequence>MLFAFLLVSALAELRFASRSTFGHGNHPVPEATTGAGARHLQDCEVIRWAELCERKKLTVGSCFQLKPSVEAPFCELQSHGAPVQLRPAAGAAAGILTLSSGELRITGQFQMISLRLVAKSVLLADAHVEAWHGAPSPNSTAPGGAFYSKGSFTLTRSRLTVRDAGATTMSGGGFAADGDLSVRHSEVVIENVAAMYGAGFSAGNIDISDNSRILIQNTRCSKNGGAFQTGGRLQVTNSSLLSLQNVTTGESGGGFVAVDGVEIAGNSTMNISNSHAETSGGGFYAEKDLNVSSGSRVILRNATAGLSGGGFFARGRTFISHSTVSIQNARAWLYGAGFYSQKEVVIDEMSTVRISDSRSEKTGGGFVTDKWLRVTNSSLLSLQNVTTGESGGGFVALEEVEIARNSTVNISNSHAESGKGGGFVGQDVKVSSGSRLILWNATAGQSGGGFAAYGRCPLAQDLSFGMRQLDSLGADSLHTAGKGGGFVGQDVKVSFGSRLILLNATAGQSGGGFVAYGRNAGGFLAFDGVEIAGNSTVNISNSHAGTGDGGGFYTGSGLNVSSGSRVILRNATAAGDGGGFLAKGRTFISHSTVSIQNARARLLGAGFCAEGVAYVNASAVAMLSTHTVSDGGAFSVLGLTLHRSSISIGNSTAVGSGSGGRVEGQVLLSSQSNLVVKQAQGRENSSVLAASCLHLRDRSRVLFEDVISGHGVELQNRGCSRSCSNSTFHVAADAVLNASGRFSSGLLSLAACPKDPKEKVRLSGIHLQSSSSLLSTQPSVPSSVVVDQVTIDYEPPVNNLQILAAKDGFEIDSLTVSCQNCTWGVTLSATKDGKQLSKPHFFFQNGDCQKCGIFIAWSDGRTDSCNVLPGKTELITLLTGAAVMVFLTFFAFEILKAPLVIVDAKSDLADPTQAESKRMFTLSVQGPIVDLHDSLSRLVHWWVRYQAKGTGLRWLD</sequence>
<evidence type="ECO:0000313" key="4">
    <source>
        <dbReference type="Proteomes" id="UP001152797"/>
    </source>
</evidence>
<dbReference type="InterPro" id="IPR011050">
    <property type="entry name" value="Pectin_lyase_fold/virulence"/>
</dbReference>
<comment type="caution">
    <text evidence="2">The sequence shown here is derived from an EMBL/GenBank/DDBJ whole genome shotgun (WGS) entry which is preliminary data.</text>
</comment>
<proteinExistence type="predicted"/>
<dbReference type="EMBL" id="CAMXCT020003256">
    <property type="protein sequence ID" value="CAL1156745.1"/>
    <property type="molecule type" value="Genomic_DNA"/>
</dbReference>
<organism evidence="2">
    <name type="scientific">Cladocopium goreaui</name>
    <dbReference type="NCBI Taxonomy" id="2562237"/>
    <lineage>
        <taxon>Eukaryota</taxon>
        <taxon>Sar</taxon>
        <taxon>Alveolata</taxon>
        <taxon>Dinophyceae</taxon>
        <taxon>Suessiales</taxon>
        <taxon>Symbiodiniaceae</taxon>
        <taxon>Cladocopium</taxon>
    </lineage>
</organism>
<dbReference type="SUPFAM" id="SSF51126">
    <property type="entry name" value="Pectin lyase-like"/>
    <property type="match status" value="1"/>
</dbReference>
<accession>A0A9P1GA77</accession>
<evidence type="ECO:0000313" key="2">
    <source>
        <dbReference type="EMBL" id="CAI4003370.1"/>
    </source>
</evidence>
<dbReference type="OrthoDB" id="489959at2759"/>
<keyword evidence="4" id="KW-1185">Reference proteome</keyword>
<reference evidence="3 4" key="2">
    <citation type="submission" date="2024-05" db="EMBL/GenBank/DDBJ databases">
        <authorList>
            <person name="Chen Y."/>
            <person name="Shah S."/>
            <person name="Dougan E. K."/>
            <person name="Thang M."/>
            <person name="Chan C."/>
        </authorList>
    </citation>
    <scope>NUCLEOTIDE SEQUENCE [LARGE SCALE GENOMIC DNA]</scope>
</reference>
<dbReference type="AlphaFoldDB" id="A0A9P1GA77"/>
<feature type="signal peptide" evidence="1">
    <location>
        <begin position="1"/>
        <end position="17"/>
    </location>
</feature>
<keyword evidence="1" id="KW-0732">Signal</keyword>
<dbReference type="EMBL" id="CAMXCT030003256">
    <property type="protein sequence ID" value="CAL4790682.1"/>
    <property type="molecule type" value="Genomic_DNA"/>
</dbReference>